<gene>
    <name evidence="5" type="ORF">RRG08_002859</name>
</gene>
<dbReference type="AlphaFoldDB" id="A0AAE0XUB2"/>
<name>A0AAE0XUB2_9GAST</name>
<dbReference type="NCBIfam" id="TIGR00121">
    <property type="entry name" value="birA_ligase"/>
    <property type="match status" value="1"/>
</dbReference>
<keyword evidence="6" id="KW-1185">Reference proteome</keyword>
<dbReference type="PROSITE" id="PS51733">
    <property type="entry name" value="BPL_LPL_CATALYTIC"/>
    <property type="match status" value="1"/>
</dbReference>
<dbReference type="InterPro" id="IPR004143">
    <property type="entry name" value="BPL_LPL_catalytic"/>
</dbReference>
<evidence type="ECO:0000259" key="4">
    <source>
        <dbReference type="PROSITE" id="PS51733"/>
    </source>
</evidence>
<dbReference type="SUPFAM" id="SSF55681">
    <property type="entry name" value="Class II aaRS and biotin synthetases"/>
    <property type="match status" value="1"/>
</dbReference>
<dbReference type="GO" id="GO:0005737">
    <property type="term" value="C:cytoplasm"/>
    <property type="evidence" value="ECO:0007669"/>
    <property type="project" value="TreeGrafter"/>
</dbReference>
<proteinExistence type="inferred from homology"/>
<feature type="region of interest" description="Disordered" evidence="3">
    <location>
        <begin position="225"/>
        <end position="246"/>
    </location>
</feature>
<protein>
    <recommendedName>
        <fullName evidence="4">BPL/LPL catalytic domain-containing protein</fullName>
    </recommendedName>
</protein>
<feature type="domain" description="BPL/LPL catalytic" evidence="4">
    <location>
        <begin position="553"/>
        <end position="746"/>
    </location>
</feature>
<organism evidence="5 6">
    <name type="scientific">Elysia crispata</name>
    <name type="common">lettuce slug</name>
    <dbReference type="NCBI Taxonomy" id="231223"/>
    <lineage>
        <taxon>Eukaryota</taxon>
        <taxon>Metazoa</taxon>
        <taxon>Spiralia</taxon>
        <taxon>Lophotrochozoa</taxon>
        <taxon>Mollusca</taxon>
        <taxon>Gastropoda</taxon>
        <taxon>Heterobranchia</taxon>
        <taxon>Euthyneura</taxon>
        <taxon>Panpulmonata</taxon>
        <taxon>Sacoglossa</taxon>
        <taxon>Placobranchoidea</taxon>
        <taxon>Plakobranchidae</taxon>
        <taxon>Elysia</taxon>
    </lineage>
</organism>
<accession>A0AAE0XUB2</accession>
<comment type="similarity">
    <text evidence="1">Belongs to the biotin--protein ligase family.</text>
</comment>
<dbReference type="PANTHER" id="PTHR12835">
    <property type="entry name" value="BIOTIN PROTEIN LIGASE"/>
    <property type="match status" value="1"/>
</dbReference>
<keyword evidence="2" id="KW-0436">Ligase</keyword>
<dbReference type="PANTHER" id="PTHR12835:SF5">
    <property type="entry name" value="BIOTIN--PROTEIN LIGASE"/>
    <property type="match status" value="1"/>
</dbReference>
<dbReference type="InterPro" id="IPR045864">
    <property type="entry name" value="aa-tRNA-synth_II/BPL/LPL"/>
</dbReference>
<dbReference type="Gene3D" id="3.30.930.10">
    <property type="entry name" value="Bira Bifunctional Protein, Domain 2"/>
    <property type="match status" value="1"/>
</dbReference>
<evidence type="ECO:0000313" key="5">
    <source>
        <dbReference type="EMBL" id="KAK3712529.1"/>
    </source>
</evidence>
<dbReference type="EMBL" id="JAWDGP010007584">
    <property type="protein sequence ID" value="KAK3712529.1"/>
    <property type="molecule type" value="Genomic_DNA"/>
</dbReference>
<comment type="caution">
    <text evidence="5">The sequence shown here is derived from an EMBL/GenBank/DDBJ whole genome shotgun (WGS) entry which is preliminary data.</text>
</comment>
<feature type="compositionally biased region" description="Polar residues" evidence="3">
    <location>
        <begin position="225"/>
        <end position="240"/>
    </location>
</feature>
<dbReference type="InterPro" id="IPR004408">
    <property type="entry name" value="Biotin_CoA_COase_ligase"/>
</dbReference>
<evidence type="ECO:0000313" key="6">
    <source>
        <dbReference type="Proteomes" id="UP001283361"/>
    </source>
</evidence>
<evidence type="ECO:0000256" key="1">
    <source>
        <dbReference type="ARBA" id="ARBA00009934"/>
    </source>
</evidence>
<evidence type="ECO:0000256" key="3">
    <source>
        <dbReference type="SAM" id="MobiDB-lite"/>
    </source>
</evidence>
<dbReference type="GO" id="GO:0004077">
    <property type="term" value="F:biotin--[biotin carboxyl-carrier protein] ligase activity"/>
    <property type="evidence" value="ECO:0007669"/>
    <property type="project" value="InterPro"/>
</dbReference>
<sequence>MLPLTFSTYLWAGYQVVCQTIRRRHYKQILQSLFPTATVAVYQVKTGENLEQLDSVPHSSSTLEFEDDFVRLYKLRPVKEVNISSWTCYTSSPVTQDSRESSPENIYVVVETRHLVHKENKGTQPDLKVHVFSLGQPVAWKSSDHFDVLVSCNLSGLIQMVDAFGQNRLHLDEDLKVKGFATIQPSGLPQPVYDRHEEAQALAHGEATTVSKSFLTSRCPEYMLQTNPPSFSSKRQQALSDESRKKATKPPNILVYCGADERSFQTYASVKASLSLCVNTDVYIIYHLTHAEMLYAPWIENTALLLLSSCPDLLPAVEHKIDEFVFKHKGSLLSFDTSVESCFAHKVSDTTKDKSQLYTFQLDDQHTVTCLKGNSFYTKRQEGVSEILVPTEDSHSDNDMWKRALIMKINFHNGGVVIISQLVFERDPAHSAVDSSSFIALKSSNTARLAALKHVLTSMGMNVSLRANPDLTPCFLLSQKQDLRRKFLGSVHRKLNKESVLQSQHLNLTFLEKVDVSKQVSPNLLPVITADDSVDKRLLNGFAEKDYWRHLETTRLGQIVLYTDVITSTMHVFDGMLFSLPHGLSPVAIAGRQTGGRGRGGNMWLSPLGCAMFTFPLSFDIDSEMGRRVPFLQHLVSTAVVHGIRTLPGCQDLNLRLKWPNDIYYGKEMKLGGVIVTSTVMGSTVYSTIGCGVNVANSDPTICVNDIIQLSNRSKKSSGDAIPLLSPAGVIARTLTTLESLLAEFENYGHIPFCETYYKYWLHGGIQVSLNLETSEGRGQGEVIGLDEYGFLRVCKSSGETISVQPDGNSFDMLQNLVYCKRR</sequence>
<dbReference type="Proteomes" id="UP001283361">
    <property type="component" value="Unassembled WGS sequence"/>
</dbReference>
<reference evidence="5" key="1">
    <citation type="journal article" date="2023" name="G3 (Bethesda)">
        <title>A reference genome for the long-term kleptoplast-retaining sea slug Elysia crispata morphotype clarki.</title>
        <authorList>
            <person name="Eastman K.E."/>
            <person name="Pendleton A.L."/>
            <person name="Shaikh M.A."/>
            <person name="Suttiyut T."/>
            <person name="Ogas R."/>
            <person name="Tomko P."/>
            <person name="Gavelis G."/>
            <person name="Widhalm J.R."/>
            <person name="Wisecaver J.H."/>
        </authorList>
    </citation>
    <scope>NUCLEOTIDE SEQUENCE</scope>
    <source>
        <strain evidence="5">ECLA1</strain>
    </source>
</reference>
<dbReference type="Pfam" id="PF03099">
    <property type="entry name" value="BPL_LplA_LipB"/>
    <property type="match status" value="1"/>
</dbReference>
<evidence type="ECO:0000256" key="2">
    <source>
        <dbReference type="ARBA" id="ARBA00022598"/>
    </source>
</evidence>